<dbReference type="EC" id="3.1.-.-" evidence="5"/>
<protein>
    <recommendedName>
        <fullName evidence="5">Ribonuclease VapC</fullName>
        <shortName evidence="5">RNase VapC</shortName>
        <ecNumber evidence="5">3.1.-.-</ecNumber>
    </recommendedName>
    <alternativeName>
        <fullName evidence="5">Toxin VapC</fullName>
    </alternativeName>
</protein>
<comment type="similarity">
    <text evidence="5">Belongs to the PINc/VapC protein family.</text>
</comment>
<dbReference type="SUPFAM" id="SSF88723">
    <property type="entry name" value="PIN domain-like"/>
    <property type="match status" value="1"/>
</dbReference>
<dbReference type="Pfam" id="PF01850">
    <property type="entry name" value="PIN"/>
    <property type="match status" value="1"/>
</dbReference>
<sequence>MSLLLDTSGVLVLLDRAHPLHEAAKSALKGRLLVPSTILPEVDHLARNRLGESVVRGFLEGLAQGEGLYLPFLAEDLPRALEVMDAYPGVGFVDASIVALAEKHRIRKVLTLDRRDFSRFRPRGLGYLELLP</sequence>
<keyword evidence="5" id="KW-0800">Toxin</keyword>
<comment type="cofactor">
    <cofactor evidence="5">
        <name>Mg(2+)</name>
        <dbReference type="ChEBI" id="CHEBI:18420"/>
    </cofactor>
</comment>
<comment type="caution">
    <text evidence="7">The sequence shown here is derived from an EMBL/GenBank/DDBJ whole genome shotgun (WGS) entry which is preliminary data.</text>
</comment>
<feature type="binding site" evidence="5">
    <location>
        <position position="6"/>
    </location>
    <ligand>
        <name>Mg(2+)</name>
        <dbReference type="ChEBI" id="CHEBI:18420"/>
    </ligand>
</feature>
<evidence type="ECO:0000259" key="6">
    <source>
        <dbReference type="Pfam" id="PF01850"/>
    </source>
</evidence>
<dbReference type="InterPro" id="IPR022907">
    <property type="entry name" value="VapC_family"/>
</dbReference>
<dbReference type="InterPro" id="IPR029060">
    <property type="entry name" value="PIN-like_dom_sf"/>
</dbReference>
<accession>A0A831U976</accession>
<keyword evidence="4 5" id="KW-0378">Hydrolase</keyword>
<evidence type="ECO:0000256" key="5">
    <source>
        <dbReference type="HAMAP-Rule" id="MF_00265"/>
    </source>
</evidence>
<keyword evidence="3 5" id="KW-0479">Metal-binding</keyword>
<dbReference type="EMBL" id="DSHZ01000252">
    <property type="protein sequence ID" value="HEO42256.1"/>
    <property type="molecule type" value="Genomic_DNA"/>
</dbReference>
<gene>
    <name evidence="5" type="primary">vapC</name>
    <name evidence="7" type="ORF">ENP09_05155</name>
</gene>
<evidence type="ECO:0000256" key="1">
    <source>
        <dbReference type="ARBA" id="ARBA00022649"/>
    </source>
</evidence>
<evidence type="ECO:0000256" key="3">
    <source>
        <dbReference type="ARBA" id="ARBA00022723"/>
    </source>
</evidence>
<feature type="binding site" evidence="5">
    <location>
        <position position="94"/>
    </location>
    <ligand>
        <name>Mg(2+)</name>
        <dbReference type="ChEBI" id="CHEBI:18420"/>
    </ligand>
</feature>
<name>A0A831U976_9DEIN</name>
<evidence type="ECO:0000256" key="4">
    <source>
        <dbReference type="ARBA" id="ARBA00022801"/>
    </source>
</evidence>
<dbReference type="GO" id="GO:0000287">
    <property type="term" value="F:magnesium ion binding"/>
    <property type="evidence" value="ECO:0007669"/>
    <property type="project" value="UniProtKB-UniRule"/>
</dbReference>
<keyword evidence="1 5" id="KW-1277">Toxin-antitoxin system</keyword>
<dbReference type="GO" id="GO:0090729">
    <property type="term" value="F:toxin activity"/>
    <property type="evidence" value="ECO:0007669"/>
    <property type="project" value="UniProtKB-KW"/>
</dbReference>
<dbReference type="GO" id="GO:0004540">
    <property type="term" value="F:RNA nuclease activity"/>
    <property type="evidence" value="ECO:0007669"/>
    <property type="project" value="InterPro"/>
</dbReference>
<dbReference type="Gene3D" id="3.40.50.1010">
    <property type="entry name" value="5'-nuclease"/>
    <property type="match status" value="1"/>
</dbReference>
<proteinExistence type="inferred from homology"/>
<keyword evidence="2 5" id="KW-0540">Nuclease</keyword>
<evidence type="ECO:0000256" key="2">
    <source>
        <dbReference type="ARBA" id="ARBA00022722"/>
    </source>
</evidence>
<dbReference type="AlphaFoldDB" id="A0A831U976"/>
<dbReference type="InterPro" id="IPR002716">
    <property type="entry name" value="PIN_dom"/>
</dbReference>
<dbReference type="GO" id="GO:0016787">
    <property type="term" value="F:hydrolase activity"/>
    <property type="evidence" value="ECO:0007669"/>
    <property type="project" value="UniProtKB-KW"/>
</dbReference>
<feature type="domain" description="PIN" evidence="6">
    <location>
        <begin position="4"/>
        <end position="120"/>
    </location>
</feature>
<comment type="function">
    <text evidence="5">Toxic component of a toxin-antitoxin (TA) system. An RNase.</text>
</comment>
<evidence type="ECO:0000313" key="7">
    <source>
        <dbReference type="EMBL" id="HEO42256.1"/>
    </source>
</evidence>
<dbReference type="HAMAP" id="MF_00265">
    <property type="entry name" value="VapC_Nob1"/>
    <property type="match status" value="1"/>
</dbReference>
<organism evidence="7">
    <name type="scientific">Thermus islandicus</name>
    <dbReference type="NCBI Taxonomy" id="540988"/>
    <lineage>
        <taxon>Bacteria</taxon>
        <taxon>Thermotogati</taxon>
        <taxon>Deinococcota</taxon>
        <taxon>Deinococci</taxon>
        <taxon>Thermales</taxon>
        <taxon>Thermaceae</taxon>
        <taxon>Thermus</taxon>
    </lineage>
</organism>
<keyword evidence="5" id="KW-0460">Magnesium</keyword>
<reference evidence="7" key="1">
    <citation type="journal article" date="2020" name="mSystems">
        <title>Genome- and Community-Level Interaction Insights into Carbon Utilization and Element Cycling Functions of Hydrothermarchaeota in Hydrothermal Sediment.</title>
        <authorList>
            <person name="Zhou Z."/>
            <person name="Liu Y."/>
            <person name="Xu W."/>
            <person name="Pan J."/>
            <person name="Luo Z.H."/>
            <person name="Li M."/>
        </authorList>
    </citation>
    <scope>NUCLEOTIDE SEQUENCE [LARGE SCALE GENOMIC DNA]</scope>
    <source>
        <strain evidence="7">SpSt-189</strain>
    </source>
</reference>